<accession>A0A811KQA7</accession>
<sequence length="385" mass="45170">MQSHDLNAFKTLTVAKAFASLFNIDLALETLKKNKALADKSISYQLLNLFKLFVRLHKLVNMDFKKLCYDHVVYRLKNETWTGAFSKFGDRSYRLRSHSQYYQWHSVCCPFTGKMAINFRNGYVIMTNIDFGLKEFTMIDFTSYGTTIFRVDIVNRGNELFVFGRNVLVVYDLNTYTTYVSYNCCWTCAAGYVIIRTGTIFDLLSKKEFKIDAKRARGFIHHSNLFDKFKYVGVRTTDDELVIIDNQTDERHHVCEWRYSMTVHIVDETDSVVIFSQELCRIYSMKRRMFVFVQHRDTQWRLFNSNTLFDNLQGSFLVHNKRMDCWQVKSCDSGLNLKPPEYNVFCEAGFVTLPTYKVVNAYPNGVDTCVYLSFKKGKFYKSKVE</sequence>
<gene>
    <name evidence="1" type="ORF">BOKJ2_LOCUS7110</name>
</gene>
<reference evidence="1" key="1">
    <citation type="submission" date="2020-09" db="EMBL/GenBank/DDBJ databases">
        <authorList>
            <person name="Kikuchi T."/>
        </authorList>
    </citation>
    <scope>NUCLEOTIDE SEQUENCE</scope>
    <source>
        <strain evidence="1">SH1</strain>
    </source>
</reference>
<name>A0A811KQA7_9BILA</name>
<evidence type="ECO:0000313" key="2">
    <source>
        <dbReference type="Proteomes" id="UP000614601"/>
    </source>
</evidence>
<proteinExistence type="predicted"/>
<dbReference type="EMBL" id="CAJFCW020000003">
    <property type="protein sequence ID" value="CAG9107871.1"/>
    <property type="molecule type" value="Genomic_DNA"/>
</dbReference>
<dbReference type="AlphaFoldDB" id="A0A811KQA7"/>
<protein>
    <submittedName>
        <fullName evidence="1">Uncharacterized protein</fullName>
    </submittedName>
</protein>
<organism evidence="1 2">
    <name type="scientific">Bursaphelenchus okinawaensis</name>
    <dbReference type="NCBI Taxonomy" id="465554"/>
    <lineage>
        <taxon>Eukaryota</taxon>
        <taxon>Metazoa</taxon>
        <taxon>Ecdysozoa</taxon>
        <taxon>Nematoda</taxon>
        <taxon>Chromadorea</taxon>
        <taxon>Rhabditida</taxon>
        <taxon>Tylenchina</taxon>
        <taxon>Tylenchomorpha</taxon>
        <taxon>Aphelenchoidea</taxon>
        <taxon>Aphelenchoididae</taxon>
        <taxon>Bursaphelenchus</taxon>
    </lineage>
</organism>
<dbReference type="Proteomes" id="UP000614601">
    <property type="component" value="Unassembled WGS sequence"/>
</dbReference>
<keyword evidence="2" id="KW-1185">Reference proteome</keyword>
<evidence type="ECO:0000313" key="1">
    <source>
        <dbReference type="EMBL" id="CAD5217483.1"/>
    </source>
</evidence>
<dbReference type="Proteomes" id="UP000783686">
    <property type="component" value="Unassembled WGS sequence"/>
</dbReference>
<dbReference type="EMBL" id="CAJFDH010000003">
    <property type="protein sequence ID" value="CAD5217483.1"/>
    <property type="molecule type" value="Genomic_DNA"/>
</dbReference>
<comment type="caution">
    <text evidence="1">The sequence shown here is derived from an EMBL/GenBank/DDBJ whole genome shotgun (WGS) entry which is preliminary data.</text>
</comment>